<sequence>MTPARGRGPGEGTHVSTGEPQARIPAYPGVERFVDAFDKLVVRPRRGRGRAPVVLLSEPDGGRAGCRIVAGLRSRLTGRHGRLAPHAYLTEAVGDPAVAPLELYEQIAYQLGESMPHGSGRLHLPSYRLLRAVVTAPAAGGLMERRPKELRDHCYAQHREVSGLAHGLWWLGGRDQANGGTLLELLWNFVAGPLFQRLPRALYGRRANRRMLGRARSGTRRWYAEWVRQQQGTPPADFFRSALDLVGGGPDGDPEQLDRILVHALLADLEAASRRRWYDPWRRRRVSRFVLLVEEAGPAESRVQRFLRELRSAMEDLQCTSVLAVAAGVRTLASRIPDIEAPGLAAAGAELEHIAQHGTPPGRPSGMVVPVAEGPEDDQAATYWLGRWPTLAPPAHRWGPGAEVAAALGAALLALVVTAGLVAGVPFGRGGPDPCLGSTFLGTDGQCVGVAERAESFDTKDGKRPLPDGERAVRDVLQRIERQNKAVERELAGRAPGDIRPEARTVVYFGPLSGGKDADDPVRGGTLAELRGLALAQSFVNAQALGSGERVPLRVLAANAGDRFQDAREVAHRIVELAARDRSIVGVLGFGQSRRRTYEAMRVFDEAGLPMVGTSGTSDELLAQGEHYYQTAPTNSRAGEVMAAFVRYAPMVAGRPAKGVRLVADPSDVYSAGLAAAFRAAYGEERTTTLLYTPADAPEPSTAPGPPAGTPVATLADLAREVCRAVAEEPGTAVVWAGRGSDLQLFLGELARGARACPKLSVLGGDDVTNALTEERRPWELFPGLDLYYVSHGRAPALSRESGEAAAFLAAYDRTYAKDHGARTGDMRQDAHVALAWDAMRYLAEGVDQAWRGTGGRDDRLDRRLLQAVLYQGLGGGGLDGATGWIDAHGAAGGGRLTGRKLIAVERGGPAGARTVLLCGAVARDDVRERWGSGPGRPCP</sequence>
<dbReference type="InterPro" id="IPR028082">
    <property type="entry name" value="Peripla_BP_I"/>
</dbReference>
<dbReference type="AlphaFoldDB" id="A0A918AZM5"/>
<accession>A0A918AZM5</accession>
<reference evidence="2" key="1">
    <citation type="journal article" date="2014" name="Int. J. Syst. Evol. Microbiol.">
        <title>Complete genome sequence of Corynebacterium casei LMG S-19264T (=DSM 44701T), isolated from a smear-ripened cheese.</title>
        <authorList>
            <consortium name="US DOE Joint Genome Institute (JGI-PGF)"/>
            <person name="Walter F."/>
            <person name="Albersmeier A."/>
            <person name="Kalinowski J."/>
            <person name="Ruckert C."/>
        </authorList>
    </citation>
    <scope>NUCLEOTIDE SEQUENCE</scope>
    <source>
        <strain evidence="2">JCM 4335</strain>
    </source>
</reference>
<dbReference type="Proteomes" id="UP000654123">
    <property type="component" value="Unassembled WGS sequence"/>
</dbReference>
<evidence type="ECO:0000313" key="3">
    <source>
        <dbReference type="Proteomes" id="UP000654123"/>
    </source>
</evidence>
<protein>
    <submittedName>
        <fullName evidence="2">Uncharacterized protein</fullName>
    </submittedName>
</protein>
<organism evidence="2 3">
    <name type="scientific">Streptomyces roseolilacinus</name>
    <dbReference type="NCBI Taxonomy" id="66904"/>
    <lineage>
        <taxon>Bacteria</taxon>
        <taxon>Bacillati</taxon>
        <taxon>Actinomycetota</taxon>
        <taxon>Actinomycetes</taxon>
        <taxon>Kitasatosporales</taxon>
        <taxon>Streptomycetaceae</taxon>
        <taxon>Streptomyces</taxon>
    </lineage>
</organism>
<reference evidence="2" key="2">
    <citation type="submission" date="2020-09" db="EMBL/GenBank/DDBJ databases">
        <authorList>
            <person name="Sun Q."/>
            <person name="Ohkuma M."/>
        </authorList>
    </citation>
    <scope>NUCLEOTIDE SEQUENCE</scope>
    <source>
        <strain evidence="2">JCM 4335</strain>
    </source>
</reference>
<dbReference type="SUPFAM" id="SSF53822">
    <property type="entry name" value="Periplasmic binding protein-like I"/>
    <property type="match status" value="1"/>
</dbReference>
<gene>
    <name evidence="2" type="ORF">GCM10010249_27270</name>
</gene>
<dbReference type="EMBL" id="BMSV01000005">
    <property type="protein sequence ID" value="GGQ07547.1"/>
    <property type="molecule type" value="Genomic_DNA"/>
</dbReference>
<keyword evidence="3" id="KW-1185">Reference proteome</keyword>
<name>A0A918AZM5_9ACTN</name>
<comment type="caution">
    <text evidence="2">The sequence shown here is derived from an EMBL/GenBank/DDBJ whole genome shotgun (WGS) entry which is preliminary data.</text>
</comment>
<proteinExistence type="predicted"/>
<evidence type="ECO:0000256" key="1">
    <source>
        <dbReference type="SAM" id="MobiDB-lite"/>
    </source>
</evidence>
<evidence type="ECO:0000313" key="2">
    <source>
        <dbReference type="EMBL" id="GGQ07547.1"/>
    </source>
</evidence>
<dbReference type="Gene3D" id="3.40.50.2300">
    <property type="match status" value="2"/>
</dbReference>
<feature type="region of interest" description="Disordered" evidence="1">
    <location>
        <begin position="1"/>
        <end position="24"/>
    </location>
</feature>
<dbReference type="CDD" id="cd06268">
    <property type="entry name" value="PBP1_ABC_transporter_LIVBP-like"/>
    <property type="match status" value="1"/>
</dbReference>